<dbReference type="Pfam" id="PF05729">
    <property type="entry name" value="NACHT"/>
    <property type="match status" value="1"/>
</dbReference>
<dbReference type="EMBL" id="CP043626">
    <property type="protein sequence ID" value="QEY73573.1"/>
    <property type="molecule type" value="Genomic_DNA"/>
</dbReference>
<organism evidence="2 3">
    <name type="scientific">Pseudomonas denitrificans</name>
    <dbReference type="NCBI Taxonomy" id="43306"/>
    <lineage>
        <taxon>Bacteria</taxon>
        <taxon>Pseudomonadati</taxon>
        <taxon>Pseudomonadota</taxon>
        <taxon>Gammaproteobacteria</taxon>
        <taxon>Pseudomonadales</taxon>
        <taxon>Pseudomonadaceae</taxon>
        <taxon>Halopseudomonas</taxon>
    </lineage>
</organism>
<dbReference type="KEGG" id="pden:F1C79_19285"/>
<dbReference type="RefSeq" id="WP_151188335.1">
    <property type="nucleotide sequence ID" value="NZ_CP043626.1"/>
</dbReference>
<keyword evidence="3" id="KW-1185">Reference proteome</keyword>
<reference evidence="2 3" key="1">
    <citation type="submission" date="2019-09" db="EMBL/GenBank/DDBJ databases">
        <title>Prosopis cineraria nodule microbiome.</title>
        <authorList>
            <person name="Chaluvadi S.R."/>
            <person name="Ali R."/>
            <person name="Wang X."/>
        </authorList>
    </citation>
    <scope>NUCLEOTIDE SEQUENCE [LARGE SCALE GENOMIC DNA]</scope>
    <source>
        <strain evidence="2 3">BG1</strain>
    </source>
</reference>
<dbReference type="Proteomes" id="UP000326659">
    <property type="component" value="Chromosome"/>
</dbReference>
<dbReference type="SUPFAM" id="SSF52540">
    <property type="entry name" value="P-loop containing nucleoside triphosphate hydrolases"/>
    <property type="match status" value="1"/>
</dbReference>
<dbReference type="InterPro" id="IPR007111">
    <property type="entry name" value="NACHT_NTPase"/>
</dbReference>
<sequence>MSASWKKMEGYTRDLASVMWGRPVGPERIDGVNFDAVVRVSDDEIVLIEITEEFSLEKVRGDVSKIQAVKVRYALEGVFAKAYIVLPKEPTPGMLDIARPAKINVVSLESFSKEAFDYSSYANMRRKVEFGSSIDPLTGKSDSAEYIVVEYTDESERKSFNIQAIAERLRRGEKIILLGDYGTGKSRCTREVFNYLVEGFSYSDNFVFAINLREHWGAASAIEIIAGHLKRLGLSGSVDRAMQLLVSGKIILILDGFDEVGSQTFGGTQDRRESIRKYALQGIRELIASSSAGVLVTGRPHYFNSNKEMFESLGVSSRPGSFELMKCHSEFSVDQARNYLANIGLVSDVPKWLPRKPLMFLILAQIERGEAEKILSNSSGEIGFWGQFIDTVCIREAGFHKSIDPLSVRDVLTNLVRITRRGDRELGRLTPSDINSAYEQATGMAPDEAGQLMLSRLCTLGRIEPESPDRQFVDPYIVQLLFAEILANDISERNFEILTEKWRQPLKEIGLFFLAQWVDMYSLERDALSVIHRAASSMNGQVVGELISSLLLIEGEELDFGGLHVKDADVALLSLGVRRAKNIFWDDCIFGVVAFDGCLANKESHFSILRPYIAMATGLTSIDALPEWVIDFTVENTQSASNSARIKSSNLPPSQKLFLSIIQKIFFQRGGGRRESSLFKGGFGQQYDRGLIEKILSILVNDGFVEKSKDVSGFIYNPRREYTAKMRLIKDQLGLSKDPLWEKISKL</sequence>
<dbReference type="OrthoDB" id="6875580at2"/>
<dbReference type="AlphaFoldDB" id="A0A9X7N1S3"/>
<feature type="domain" description="NACHT" evidence="1">
    <location>
        <begin position="175"/>
        <end position="312"/>
    </location>
</feature>
<accession>A0A9X7N1S3</accession>
<protein>
    <submittedName>
        <fullName evidence="2">NACHT domain-containing protein</fullName>
    </submittedName>
</protein>
<name>A0A9X7N1S3_PSEDE</name>
<gene>
    <name evidence="2" type="ORF">F1C79_19285</name>
</gene>
<evidence type="ECO:0000313" key="3">
    <source>
        <dbReference type="Proteomes" id="UP000326659"/>
    </source>
</evidence>
<dbReference type="Gene3D" id="3.40.50.300">
    <property type="entry name" value="P-loop containing nucleotide triphosphate hydrolases"/>
    <property type="match status" value="1"/>
</dbReference>
<dbReference type="InterPro" id="IPR027417">
    <property type="entry name" value="P-loop_NTPase"/>
</dbReference>
<evidence type="ECO:0000313" key="2">
    <source>
        <dbReference type="EMBL" id="QEY73573.1"/>
    </source>
</evidence>
<proteinExistence type="predicted"/>
<evidence type="ECO:0000259" key="1">
    <source>
        <dbReference type="Pfam" id="PF05729"/>
    </source>
</evidence>